<proteinExistence type="predicted"/>
<reference evidence="1 2" key="1">
    <citation type="submission" date="2016-04" db="EMBL/GenBank/DDBJ databases">
        <title>Genome sequence of Methanobrevibacter cuticularis DSM 11139.</title>
        <authorList>
            <person name="Poehlein A."/>
            <person name="Seedorf H."/>
            <person name="Daniel R."/>
        </authorList>
    </citation>
    <scope>NUCLEOTIDE SEQUENCE [LARGE SCALE GENOMIC DNA]</scope>
    <source>
        <strain evidence="1 2">DSM 11139</strain>
    </source>
</reference>
<name>A0A166EYQ5_9EURY</name>
<dbReference type="STRING" id="47311.MBCUT_03800"/>
<organism evidence="1 2">
    <name type="scientific">Methanobrevibacter cuticularis</name>
    <dbReference type="NCBI Taxonomy" id="47311"/>
    <lineage>
        <taxon>Archaea</taxon>
        <taxon>Methanobacteriati</taxon>
        <taxon>Methanobacteriota</taxon>
        <taxon>Methanomada group</taxon>
        <taxon>Methanobacteria</taxon>
        <taxon>Methanobacteriales</taxon>
        <taxon>Methanobacteriaceae</taxon>
        <taxon>Methanobrevibacter</taxon>
    </lineage>
</organism>
<gene>
    <name evidence="1" type="ORF">MBCUT_03800</name>
</gene>
<dbReference type="PATRIC" id="fig|47311.3.peg.421"/>
<evidence type="ECO:0000313" key="2">
    <source>
        <dbReference type="Proteomes" id="UP000077275"/>
    </source>
</evidence>
<dbReference type="EMBL" id="LWMW01000064">
    <property type="protein sequence ID" value="KZX17148.1"/>
    <property type="molecule type" value="Genomic_DNA"/>
</dbReference>
<evidence type="ECO:0000313" key="1">
    <source>
        <dbReference type="EMBL" id="KZX17148.1"/>
    </source>
</evidence>
<keyword evidence="2" id="KW-1185">Reference proteome</keyword>
<accession>A0A166EYQ5</accession>
<dbReference type="RefSeq" id="WP_281177919.1">
    <property type="nucleotide sequence ID" value="NZ_LWMW01000064.1"/>
</dbReference>
<dbReference type="Proteomes" id="UP000077275">
    <property type="component" value="Unassembled WGS sequence"/>
</dbReference>
<protein>
    <submittedName>
        <fullName evidence="1">Uncharacterized protein</fullName>
    </submittedName>
</protein>
<sequence length="42" mass="4878">MEYDFNKLKLNYIHIITADKTYKAAVIIFADGWQMPDEKGGK</sequence>
<dbReference type="AlphaFoldDB" id="A0A166EYQ5"/>
<comment type="caution">
    <text evidence="1">The sequence shown here is derived from an EMBL/GenBank/DDBJ whole genome shotgun (WGS) entry which is preliminary data.</text>
</comment>